<gene>
    <name evidence="1" type="ORF">HUJ06_029704</name>
</gene>
<proteinExistence type="predicted"/>
<protein>
    <submittedName>
        <fullName evidence="1">Uncharacterized protein</fullName>
    </submittedName>
</protein>
<name>A0A822YAY9_NELNU</name>
<organism evidence="1 2">
    <name type="scientific">Nelumbo nucifera</name>
    <name type="common">Sacred lotus</name>
    <dbReference type="NCBI Taxonomy" id="4432"/>
    <lineage>
        <taxon>Eukaryota</taxon>
        <taxon>Viridiplantae</taxon>
        <taxon>Streptophyta</taxon>
        <taxon>Embryophyta</taxon>
        <taxon>Tracheophyta</taxon>
        <taxon>Spermatophyta</taxon>
        <taxon>Magnoliopsida</taxon>
        <taxon>Proteales</taxon>
        <taxon>Nelumbonaceae</taxon>
        <taxon>Nelumbo</taxon>
    </lineage>
</organism>
<dbReference type="EMBL" id="DUZY01000002">
    <property type="protein sequence ID" value="DAD28236.1"/>
    <property type="molecule type" value="Genomic_DNA"/>
</dbReference>
<sequence length="34" mass="3911">MHELDNDTISFSMLDVTYSFSCTTERHLQLGFAT</sequence>
<accession>A0A822YAY9</accession>
<dbReference type="Proteomes" id="UP000607653">
    <property type="component" value="Unassembled WGS sequence"/>
</dbReference>
<evidence type="ECO:0000313" key="2">
    <source>
        <dbReference type="Proteomes" id="UP000607653"/>
    </source>
</evidence>
<comment type="caution">
    <text evidence="1">The sequence shown here is derived from an EMBL/GenBank/DDBJ whole genome shotgun (WGS) entry which is preliminary data.</text>
</comment>
<evidence type="ECO:0000313" key="1">
    <source>
        <dbReference type="EMBL" id="DAD28236.1"/>
    </source>
</evidence>
<keyword evidence="2" id="KW-1185">Reference proteome</keyword>
<dbReference type="AlphaFoldDB" id="A0A822YAY9"/>
<reference evidence="1 2" key="1">
    <citation type="journal article" date="2020" name="Mol. Biol. Evol.">
        <title>Distinct Expression and Methylation Patterns for Genes with Different Fates following a Single Whole-Genome Duplication in Flowering Plants.</title>
        <authorList>
            <person name="Shi T."/>
            <person name="Rahmani R.S."/>
            <person name="Gugger P.F."/>
            <person name="Wang M."/>
            <person name="Li H."/>
            <person name="Zhang Y."/>
            <person name="Li Z."/>
            <person name="Wang Q."/>
            <person name="Van de Peer Y."/>
            <person name="Marchal K."/>
            <person name="Chen J."/>
        </authorList>
    </citation>
    <scope>NUCLEOTIDE SEQUENCE [LARGE SCALE GENOMIC DNA]</scope>
    <source>
        <tissue evidence="1">Leaf</tissue>
    </source>
</reference>